<accession>A0A1L5NNE3</accession>
<protein>
    <submittedName>
        <fullName evidence="1">Uncharacterized protein</fullName>
    </submittedName>
</protein>
<evidence type="ECO:0000313" key="2">
    <source>
        <dbReference type="Proteomes" id="UP000184749"/>
    </source>
</evidence>
<evidence type="ECO:0000313" key="1">
    <source>
        <dbReference type="EMBL" id="APO69402.1"/>
    </source>
</evidence>
<dbReference type="RefSeq" id="WP_074069823.1">
    <property type="nucleotide sequence ID" value="NZ_CP017101.1"/>
</dbReference>
<reference evidence="1 2" key="1">
    <citation type="submission" date="2016-09" db="EMBL/GenBank/DDBJ databases">
        <title>The complete genome sequences of Rhizobium gallicum, symbiovars gallicum and phaseoli, symbionts associated to common bean (Phaseolus vulgaris).</title>
        <authorList>
            <person name="Bustos P."/>
            <person name="Santamaria R.I."/>
            <person name="Perez-Carrascal O.M."/>
            <person name="Juarez S."/>
            <person name="Lozano L."/>
            <person name="Martinez-Flores I."/>
            <person name="Martinez-Romero E."/>
            <person name="Cevallos M."/>
            <person name="Romero D."/>
            <person name="Davila G."/>
            <person name="Gonzalez V."/>
        </authorList>
    </citation>
    <scope>NUCLEOTIDE SEQUENCE [LARGE SCALE GENOMIC DNA]</scope>
    <source>
        <strain evidence="1 2">IE4872</strain>
    </source>
</reference>
<dbReference type="Proteomes" id="UP000184749">
    <property type="component" value="Chromosome"/>
</dbReference>
<name>A0A1L5NNE3_9HYPH</name>
<gene>
    <name evidence="1" type="ORF">IE4872_CH03818</name>
</gene>
<sequence length="86" mass="9080">MKVFTALTVDDEIAISCTGELRQGYTGCFVIAALEHLNRDEVEIIVGEGRISAFVSPVGDDKTVMMVGVVRMAGTSCVDVSKGQAA</sequence>
<dbReference type="EMBL" id="CP017101">
    <property type="protein sequence ID" value="APO69402.1"/>
    <property type="molecule type" value="Genomic_DNA"/>
</dbReference>
<organism evidence="1 2">
    <name type="scientific">Rhizobium gallicum</name>
    <dbReference type="NCBI Taxonomy" id="56730"/>
    <lineage>
        <taxon>Bacteria</taxon>
        <taxon>Pseudomonadati</taxon>
        <taxon>Pseudomonadota</taxon>
        <taxon>Alphaproteobacteria</taxon>
        <taxon>Hyphomicrobiales</taxon>
        <taxon>Rhizobiaceae</taxon>
        <taxon>Rhizobium/Agrobacterium group</taxon>
        <taxon>Rhizobium</taxon>
    </lineage>
</organism>
<proteinExistence type="predicted"/>
<dbReference type="AlphaFoldDB" id="A0A1L5NNE3"/>
<dbReference type="STRING" id="56730.IE4872_CH03818"/>